<evidence type="ECO:0000259" key="1">
    <source>
        <dbReference type="Pfam" id="PF11563"/>
    </source>
</evidence>
<comment type="caution">
    <text evidence="2">The sequence shown here is derived from an EMBL/GenBank/DDBJ whole genome shotgun (WGS) entry which is preliminary data.</text>
</comment>
<evidence type="ECO:0000313" key="2">
    <source>
        <dbReference type="EMBL" id="EHL00612.1"/>
    </source>
</evidence>
<evidence type="ECO:0000313" key="3">
    <source>
        <dbReference type="Proteomes" id="UP000005446"/>
    </source>
</evidence>
<name>H0ELN3_GLAL7</name>
<dbReference type="AlphaFoldDB" id="H0ELN3"/>
<proteinExistence type="predicted"/>
<dbReference type="PANTHER" id="PTHR42071:SF1">
    <property type="entry name" value="GLOBIN-SENSOR DOMAIN-CONTAINING PROTEIN"/>
    <property type="match status" value="1"/>
</dbReference>
<protein>
    <recommendedName>
        <fullName evidence="1">Globin-sensor domain-containing protein</fullName>
    </recommendedName>
</protein>
<gene>
    <name evidence="2" type="ORF">M7I_3500</name>
</gene>
<dbReference type="EMBL" id="AGUE01000078">
    <property type="protein sequence ID" value="EHL00612.1"/>
    <property type="molecule type" value="Genomic_DNA"/>
</dbReference>
<dbReference type="Proteomes" id="UP000005446">
    <property type="component" value="Unassembled WGS sequence"/>
</dbReference>
<reference evidence="2 3" key="1">
    <citation type="journal article" date="2012" name="Eukaryot. Cell">
        <title>Genome sequence of the fungus Glarea lozoyensis: the first genome sequence of a species from the Helotiaceae family.</title>
        <authorList>
            <person name="Youssar L."/>
            <person name="Gruening B.A."/>
            <person name="Erxleben A."/>
            <person name="Guenther S."/>
            <person name="Huettel W."/>
        </authorList>
    </citation>
    <scope>NUCLEOTIDE SEQUENCE [LARGE SCALE GENOMIC DNA]</scope>
    <source>
        <strain evidence="3">ATCC 74030 / MF5533</strain>
    </source>
</reference>
<dbReference type="Gene3D" id="1.10.490.10">
    <property type="entry name" value="Globins"/>
    <property type="match status" value="2"/>
</dbReference>
<feature type="domain" description="Globin-sensor" evidence="1">
    <location>
        <begin position="145"/>
        <end position="245"/>
    </location>
</feature>
<accession>H0ELN3</accession>
<dbReference type="InterPro" id="IPR012292">
    <property type="entry name" value="Globin/Proto"/>
</dbReference>
<dbReference type="Pfam" id="PF11563">
    <property type="entry name" value="Protoglobin"/>
    <property type="match status" value="2"/>
</dbReference>
<dbReference type="InParanoid" id="H0ELN3"/>
<keyword evidence="3" id="KW-1185">Reference proteome</keyword>
<dbReference type="GO" id="GO:0019825">
    <property type="term" value="F:oxygen binding"/>
    <property type="evidence" value="ECO:0007669"/>
    <property type="project" value="InterPro"/>
</dbReference>
<dbReference type="HOGENOM" id="CLU_063074_2_0_1"/>
<dbReference type="PANTHER" id="PTHR42071">
    <property type="entry name" value="PROTOGLOBIN DOMAIN-CONTAINING PROTEIN"/>
    <property type="match status" value="1"/>
</dbReference>
<dbReference type="GO" id="GO:0020037">
    <property type="term" value="F:heme binding"/>
    <property type="evidence" value="ECO:0007669"/>
    <property type="project" value="InterPro"/>
</dbReference>
<sequence>MEHISASSLNSLPERIAYLSSFLSLTSSDTEALLAAKPLIAPLIPTILDAVYTKLLSYDITAQAFVPKNTDYEGETVKNVQELTMEHPQIALRKDFLKARSNQLLAPIRFPLSIQYKSLRGTSVSHFGSPSPSLIENTRKLTPTQNYLVRLVSTPDLSPTSSFWTYLNNVGILHTGRPGFKHRQNRPELHVAYIHMSVLLGYVTDIVIGAVLGLEGVDLEMKGRVLRAVNKVIWIQNDLMARHYIPGSGDQETDVKLSMGGEGGGCPFKGVSIFEAHGCPLKVPHSMSL</sequence>
<organism evidence="2 3">
    <name type="scientific">Glarea lozoyensis (strain ATCC 74030 / MF5533)</name>
    <dbReference type="NCBI Taxonomy" id="1104152"/>
    <lineage>
        <taxon>Eukaryota</taxon>
        <taxon>Fungi</taxon>
        <taxon>Dikarya</taxon>
        <taxon>Ascomycota</taxon>
        <taxon>Pezizomycotina</taxon>
        <taxon>Leotiomycetes</taxon>
        <taxon>Helotiales</taxon>
        <taxon>Helotiaceae</taxon>
        <taxon>Glarea</taxon>
    </lineage>
</organism>
<dbReference type="OrthoDB" id="10027058at2759"/>
<feature type="domain" description="Globin-sensor" evidence="1">
    <location>
        <begin position="14"/>
        <end position="99"/>
    </location>
</feature>
<dbReference type="InterPro" id="IPR044398">
    <property type="entry name" value="Globin-sensor_dom"/>
</dbReference>